<dbReference type="GO" id="GO:0005524">
    <property type="term" value="F:ATP binding"/>
    <property type="evidence" value="ECO:0007669"/>
    <property type="project" value="UniProtKB-KW"/>
</dbReference>
<evidence type="ECO:0000256" key="1">
    <source>
        <dbReference type="ARBA" id="ARBA00022741"/>
    </source>
</evidence>
<keyword evidence="1" id="KW-0547">Nucleotide-binding</keyword>
<reference evidence="5 6" key="1">
    <citation type="submission" date="2011-08" db="EMBL/GenBank/DDBJ databases">
        <authorList>
            <person name="Liu Z.J."/>
            <person name="Shi F.L."/>
            <person name="Lu J.Q."/>
            <person name="Li M."/>
            <person name="Wang Z.L."/>
        </authorList>
    </citation>
    <scope>NUCLEOTIDE SEQUENCE [LARGE SCALE GENOMIC DNA]</scope>
    <source>
        <strain evidence="5 6">USNM 41457</strain>
    </source>
</reference>
<dbReference type="InterPro" id="IPR027417">
    <property type="entry name" value="P-loop_NTPase"/>
</dbReference>
<dbReference type="InterPro" id="IPR000432">
    <property type="entry name" value="DNA_mismatch_repair_MutS_C"/>
</dbReference>
<sequence length="133" mass="15275">SVNDDIKKGHSFFVQEIINLKKVLLELKSKKCFAVFDEIFKGTNINDATAITINTIKGLNKFDESLFVLSTHLNTIEDDVIVNEKNLVLNLECFLENENLLFTYKLKKGWAKIEVGKILFEKYGLKDLLNFSK</sequence>
<keyword evidence="3" id="KW-0238">DNA-binding</keyword>
<organism evidence="5 6">
    <name type="scientific">Edhazardia aedis (strain USNM 41457)</name>
    <name type="common">Microsporidian parasite</name>
    <dbReference type="NCBI Taxonomy" id="1003232"/>
    <lineage>
        <taxon>Eukaryota</taxon>
        <taxon>Fungi</taxon>
        <taxon>Fungi incertae sedis</taxon>
        <taxon>Microsporidia</taxon>
        <taxon>Edhazardia</taxon>
    </lineage>
</organism>
<protein>
    <recommendedName>
        <fullName evidence="4">DNA mismatch repair proteins mutS family domain-containing protein</fullName>
    </recommendedName>
</protein>
<dbReference type="SMART" id="SM00534">
    <property type="entry name" value="MUTSac"/>
    <property type="match status" value="1"/>
</dbReference>
<evidence type="ECO:0000256" key="2">
    <source>
        <dbReference type="ARBA" id="ARBA00022840"/>
    </source>
</evidence>
<feature type="domain" description="DNA mismatch repair proteins mutS family" evidence="4">
    <location>
        <begin position="2"/>
        <end position="124"/>
    </location>
</feature>
<dbReference type="GO" id="GO:0006298">
    <property type="term" value="P:mismatch repair"/>
    <property type="evidence" value="ECO:0007669"/>
    <property type="project" value="InterPro"/>
</dbReference>
<name>J9DQL0_EDHAE</name>
<comment type="caution">
    <text evidence="5">The sequence shown here is derived from an EMBL/GenBank/DDBJ whole genome shotgun (WGS) entry which is preliminary data.</text>
</comment>
<evidence type="ECO:0000256" key="3">
    <source>
        <dbReference type="ARBA" id="ARBA00023125"/>
    </source>
</evidence>
<keyword evidence="6" id="KW-1185">Reference proteome</keyword>
<evidence type="ECO:0000259" key="4">
    <source>
        <dbReference type="SMART" id="SM00534"/>
    </source>
</evidence>
<dbReference type="Pfam" id="PF00488">
    <property type="entry name" value="MutS_V"/>
    <property type="match status" value="1"/>
</dbReference>
<dbReference type="EMBL" id="AFBI03000562">
    <property type="protein sequence ID" value="EJW04850.1"/>
    <property type="molecule type" value="Genomic_DNA"/>
</dbReference>
<dbReference type="SUPFAM" id="SSF52540">
    <property type="entry name" value="P-loop containing nucleoside triphosphate hydrolases"/>
    <property type="match status" value="1"/>
</dbReference>
<keyword evidence="2" id="KW-0067">ATP-binding</keyword>
<dbReference type="InParanoid" id="J9DQL0"/>
<feature type="non-terminal residue" evidence="5">
    <location>
        <position position="1"/>
    </location>
</feature>
<evidence type="ECO:0000313" key="5">
    <source>
        <dbReference type="EMBL" id="EJW04850.1"/>
    </source>
</evidence>
<proteinExistence type="predicted"/>
<dbReference type="GO" id="GO:0030983">
    <property type="term" value="F:mismatched DNA binding"/>
    <property type="evidence" value="ECO:0007669"/>
    <property type="project" value="InterPro"/>
</dbReference>
<dbReference type="VEuPathDB" id="MicrosporidiaDB:EDEG_04186"/>
<accession>J9DQL0</accession>
<dbReference type="Proteomes" id="UP000003163">
    <property type="component" value="Unassembled WGS sequence"/>
</dbReference>
<reference evidence="6" key="2">
    <citation type="submission" date="2015-07" db="EMBL/GenBank/DDBJ databases">
        <title>Contrasting host-pathogen interactions and genome evolution in two generalist and specialist microsporidian pathogens of mosquitoes.</title>
        <authorList>
            <consortium name="The Broad Institute Genomics Platform"/>
            <consortium name="The Broad Institute Genome Sequencing Center for Infectious Disease"/>
            <person name="Cuomo C.A."/>
            <person name="Sanscrainte N.D."/>
            <person name="Goldberg J.M."/>
            <person name="Heiman D."/>
            <person name="Young S."/>
            <person name="Zeng Q."/>
            <person name="Becnel J.J."/>
            <person name="Birren B.W."/>
        </authorList>
    </citation>
    <scope>NUCLEOTIDE SEQUENCE [LARGE SCALE GENOMIC DNA]</scope>
    <source>
        <strain evidence="6">USNM 41457</strain>
    </source>
</reference>
<dbReference type="HOGENOM" id="CLU_1911622_0_0_1"/>
<evidence type="ECO:0000313" key="6">
    <source>
        <dbReference type="Proteomes" id="UP000003163"/>
    </source>
</evidence>
<dbReference type="Gene3D" id="3.40.50.300">
    <property type="entry name" value="P-loop containing nucleotide triphosphate hydrolases"/>
    <property type="match status" value="1"/>
</dbReference>
<gene>
    <name evidence="5" type="ORF">EDEG_04186</name>
</gene>
<dbReference type="AlphaFoldDB" id="J9DQL0"/>